<keyword evidence="3" id="KW-1185">Reference proteome</keyword>
<name>A0A7J6LWJ4_PERCH</name>
<keyword evidence="1" id="KW-0732">Signal</keyword>
<protein>
    <submittedName>
        <fullName evidence="2">Uncharacterized protein</fullName>
    </submittedName>
</protein>
<evidence type="ECO:0000313" key="3">
    <source>
        <dbReference type="Proteomes" id="UP000591131"/>
    </source>
</evidence>
<proteinExistence type="predicted"/>
<dbReference type="Proteomes" id="UP000591131">
    <property type="component" value="Unassembled WGS sequence"/>
</dbReference>
<evidence type="ECO:0000256" key="1">
    <source>
        <dbReference type="SAM" id="SignalP"/>
    </source>
</evidence>
<sequence>MNRVFDILLFCVIASATVIRGIYHAPIGGARVLSDDKGLVPGTYHADASRNAPFNTEIIVHADHTVSYHIYMANGRELTKKEEKFEYTVTHNGQVVVHISAEKYASTFKAFNECFFFMASQSSFQFMLFVVEGYEGLAQIGLDLANGLHLSLANQDRRSLTSTSESTSSFVHVEEVVAGSYEAHFRFFDVVVTLTANHKVSYSVTMKDGTQLVQKGVEFDYTLSADGDILVKAEGSYFETVFREYNACFGFTETVQQFTRLSYVSVPGVGSSVGLSLLGGARVLSDDKGLVPGTYHADASRNAPFNTEIIVHADHTVSYHIYMANGRELTKKEDKFEYTITHNGQVVVHISAEKYASTFKAFNECFFFMASQSSFQFMLFVVEGYEGLAQIGLDLANGLHLSLANQDRRSLTSTSESTPSFVHVEEVVAGSYEAHFRFFDVVVTLTANHKVSYSVTMKDGTQLVQKGVEFDYTLSADGDILVKAEGSYFETVFREYNACFGFTETVKQFTRLSYVSVPGVGSSVGLSLLGEHQSLTVTRHD</sequence>
<feature type="signal peptide" evidence="1">
    <location>
        <begin position="1"/>
        <end position="16"/>
    </location>
</feature>
<dbReference type="AlphaFoldDB" id="A0A7J6LWJ4"/>
<comment type="caution">
    <text evidence="2">The sequence shown here is derived from an EMBL/GenBank/DDBJ whole genome shotgun (WGS) entry which is preliminary data.</text>
</comment>
<dbReference type="EMBL" id="JAAPAO010000311">
    <property type="protein sequence ID" value="KAF4663627.1"/>
    <property type="molecule type" value="Genomic_DNA"/>
</dbReference>
<reference evidence="2 3" key="1">
    <citation type="submission" date="2020-04" db="EMBL/GenBank/DDBJ databases">
        <title>Perkinsus chesapeaki whole genome sequence.</title>
        <authorList>
            <person name="Bogema D.R."/>
        </authorList>
    </citation>
    <scope>NUCLEOTIDE SEQUENCE [LARGE SCALE GENOMIC DNA]</scope>
    <source>
        <strain evidence="2">ATCC PRA-425</strain>
    </source>
</reference>
<feature type="chain" id="PRO_5029483561" evidence="1">
    <location>
        <begin position="17"/>
        <end position="541"/>
    </location>
</feature>
<evidence type="ECO:0000313" key="2">
    <source>
        <dbReference type="EMBL" id="KAF4663627.1"/>
    </source>
</evidence>
<accession>A0A7J6LWJ4</accession>
<organism evidence="2 3">
    <name type="scientific">Perkinsus chesapeaki</name>
    <name type="common">Clam parasite</name>
    <name type="synonym">Perkinsus andrewsi</name>
    <dbReference type="NCBI Taxonomy" id="330153"/>
    <lineage>
        <taxon>Eukaryota</taxon>
        <taxon>Sar</taxon>
        <taxon>Alveolata</taxon>
        <taxon>Perkinsozoa</taxon>
        <taxon>Perkinsea</taxon>
        <taxon>Perkinsida</taxon>
        <taxon>Perkinsidae</taxon>
        <taxon>Perkinsus</taxon>
    </lineage>
</organism>
<gene>
    <name evidence="2" type="ORF">FOL47_005658</name>
</gene>